<keyword evidence="5" id="KW-0677">Repeat</keyword>
<sequence>MSSSRTRRSTSKRKEEVLLVKSSHSQQKKIKKGPVKDELKENFVDMKAEMESDVSDFGAKQDLLKFKEKPSKPSQRGLKKYVDRMSKALMSAESVVKVTPERSFSVAFHPGNSRLLAATGDKWGKLGIWDVESEESSESDGVVCYCPHSRPICGLEFPVFATHSVYTCSYDGSLRHGDLYKEVFDEVYSLPGVLRNFSFTSPNTMLVSQNTGRVALVDTRTASTSAEHTYELADQSLRTVSVHPTQKDYFCTAGVGGVVCVWDLRKVSVKKSKAIVTLEHSGKTLNSAYFSPNLQLICD</sequence>
<comment type="function">
    <text evidence="1">Specifically binds 5-hydroxymethylcytosine (5hmC), suggesting that it acts as a specific reader of 5hmC.</text>
</comment>
<evidence type="ECO:0000256" key="3">
    <source>
        <dbReference type="ARBA" id="ARBA00021234"/>
    </source>
</evidence>
<evidence type="ECO:0000256" key="2">
    <source>
        <dbReference type="ARBA" id="ARBA00005434"/>
    </source>
</evidence>
<dbReference type="PANTHER" id="PTHR14773">
    <property type="entry name" value="WD REPEAT-CONTAINING PROTEIN 76"/>
    <property type="match status" value="1"/>
</dbReference>
<comment type="similarity">
    <text evidence="2">Belongs to the WD repeat DDB2/WDR76 family.</text>
</comment>
<dbReference type="SMART" id="SM00320">
    <property type="entry name" value="WD40"/>
    <property type="match status" value="3"/>
</dbReference>
<evidence type="ECO:0000256" key="1">
    <source>
        <dbReference type="ARBA" id="ARBA00002530"/>
    </source>
</evidence>
<name>A0ABY7DZ08_MYAAR</name>
<keyword evidence="4" id="KW-0853">WD repeat</keyword>
<dbReference type="PANTHER" id="PTHR14773:SF0">
    <property type="entry name" value="WD REPEAT-CONTAINING PROTEIN 76"/>
    <property type="match status" value="1"/>
</dbReference>
<evidence type="ECO:0000256" key="5">
    <source>
        <dbReference type="ARBA" id="ARBA00022737"/>
    </source>
</evidence>
<accession>A0ABY7DZ08</accession>
<evidence type="ECO:0000256" key="4">
    <source>
        <dbReference type="ARBA" id="ARBA00022574"/>
    </source>
</evidence>
<feature type="compositionally biased region" description="Basic residues" evidence="6">
    <location>
        <begin position="1"/>
        <end position="11"/>
    </location>
</feature>
<dbReference type="InterPro" id="IPR001680">
    <property type="entry name" value="WD40_rpt"/>
</dbReference>
<dbReference type="InterPro" id="IPR015943">
    <property type="entry name" value="WD40/YVTN_repeat-like_dom_sf"/>
</dbReference>
<gene>
    <name evidence="7" type="ORF">MAR_008817</name>
</gene>
<dbReference type="Proteomes" id="UP001164746">
    <property type="component" value="Chromosome 4"/>
</dbReference>
<evidence type="ECO:0000313" key="7">
    <source>
        <dbReference type="EMBL" id="WAR02259.1"/>
    </source>
</evidence>
<dbReference type="InterPro" id="IPR050853">
    <property type="entry name" value="WD_repeat_DNA-damage-binding"/>
</dbReference>
<feature type="region of interest" description="Disordered" evidence="6">
    <location>
        <begin position="1"/>
        <end position="34"/>
    </location>
</feature>
<protein>
    <recommendedName>
        <fullName evidence="3">WD repeat-containing protein 76</fullName>
    </recommendedName>
</protein>
<dbReference type="InterPro" id="IPR036322">
    <property type="entry name" value="WD40_repeat_dom_sf"/>
</dbReference>
<dbReference type="SUPFAM" id="SSF50978">
    <property type="entry name" value="WD40 repeat-like"/>
    <property type="match status" value="1"/>
</dbReference>
<evidence type="ECO:0000256" key="6">
    <source>
        <dbReference type="SAM" id="MobiDB-lite"/>
    </source>
</evidence>
<dbReference type="EMBL" id="CP111015">
    <property type="protein sequence ID" value="WAR02259.1"/>
    <property type="molecule type" value="Genomic_DNA"/>
</dbReference>
<reference evidence="7" key="1">
    <citation type="submission" date="2022-11" db="EMBL/GenBank/DDBJ databases">
        <title>Centuries of genome instability and evolution in soft-shell clam transmissible cancer (bioRxiv).</title>
        <authorList>
            <person name="Hart S.F.M."/>
            <person name="Yonemitsu M.A."/>
            <person name="Giersch R.M."/>
            <person name="Beal B.F."/>
            <person name="Arriagada G."/>
            <person name="Davis B.W."/>
            <person name="Ostrander E.A."/>
            <person name="Goff S.P."/>
            <person name="Metzger M.J."/>
        </authorList>
    </citation>
    <scope>NUCLEOTIDE SEQUENCE</scope>
    <source>
        <strain evidence="7">MELC-2E11</strain>
        <tissue evidence="7">Siphon/mantle</tissue>
    </source>
</reference>
<organism evidence="7 8">
    <name type="scientific">Mya arenaria</name>
    <name type="common">Soft-shell clam</name>
    <dbReference type="NCBI Taxonomy" id="6604"/>
    <lineage>
        <taxon>Eukaryota</taxon>
        <taxon>Metazoa</taxon>
        <taxon>Spiralia</taxon>
        <taxon>Lophotrochozoa</taxon>
        <taxon>Mollusca</taxon>
        <taxon>Bivalvia</taxon>
        <taxon>Autobranchia</taxon>
        <taxon>Heteroconchia</taxon>
        <taxon>Euheterodonta</taxon>
        <taxon>Imparidentia</taxon>
        <taxon>Neoheterodontei</taxon>
        <taxon>Myida</taxon>
        <taxon>Myoidea</taxon>
        <taxon>Myidae</taxon>
        <taxon>Mya</taxon>
    </lineage>
</organism>
<evidence type="ECO:0000313" key="8">
    <source>
        <dbReference type="Proteomes" id="UP001164746"/>
    </source>
</evidence>
<keyword evidence="8" id="KW-1185">Reference proteome</keyword>
<proteinExistence type="inferred from homology"/>
<dbReference type="Gene3D" id="2.130.10.10">
    <property type="entry name" value="YVTN repeat-like/Quinoprotein amine dehydrogenase"/>
    <property type="match status" value="1"/>
</dbReference>